<feature type="compositionally biased region" description="Basic and acidic residues" evidence="1">
    <location>
        <begin position="98"/>
        <end position="115"/>
    </location>
</feature>
<accession>G7YJU3</accession>
<feature type="non-terminal residue" evidence="2">
    <location>
        <position position="154"/>
    </location>
</feature>
<proteinExistence type="predicted"/>
<name>G7YJU3_CLOSI</name>
<evidence type="ECO:0000256" key="1">
    <source>
        <dbReference type="SAM" id="MobiDB-lite"/>
    </source>
</evidence>
<keyword evidence="3" id="KW-1185">Reference proteome</keyword>
<evidence type="ECO:0008006" key="4">
    <source>
        <dbReference type="Google" id="ProtNLM"/>
    </source>
</evidence>
<dbReference type="InterPro" id="IPR035901">
    <property type="entry name" value="GIY-YIG_endonuc_sf"/>
</dbReference>
<reference key="2">
    <citation type="submission" date="2011-10" db="EMBL/GenBank/DDBJ databases">
        <title>The genome and transcriptome sequence of Clonorchis sinensis provide insights into the carcinogenic liver fluke.</title>
        <authorList>
            <person name="Wang X."/>
            <person name="Huang Y."/>
            <person name="Chen W."/>
            <person name="Liu H."/>
            <person name="Guo L."/>
            <person name="Chen Y."/>
            <person name="Luo F."/>
            <person name="Zhou W."/>
            <person name="Sun J."/>
            <person name="Mao Q."/>
            <person name="Liang P."/>
            <person name="Zhou C."/>
            <person name="Tian Y."/>
            <person name="Men J."/>
            <person name="Lv X."/>
            <person name="Huang L."/>
            <person name="Zhou J."/>
            <person name="Hu Y."/>
            <person name="Li R."/>
            <person name="Zhang F."/>
            <person name="Lei H."/>
            <person name="Li X."/>
            <person name="Hu X."/>
            <person name="Liang C."/>
            <person name="Xu J."/>
            <person name="Wu Z."/>
            <person name="Yu X."/>
        </authorList>
    </citation>
    <scope>NUCLEOTIDE SEQUENCE</scope>
    <source>
        <strain>Henan</strain>
    </source>
</reference>
<reference evidence="2" key="1">
    <citation type="journal article" date="2011" name="Genome Biol.">
        <title>The draft genome of the carcinogenic human liver fluke Clonorchis sinensis.</title>
        <authorList>
            <person name="Wang X."/>
            <person name="Chen W."/>
            <person name="Huang Y."/>
            <person name="Sun J."/>
            <person name="Men J."/>
            <person name="Liu H."/>
            <person name="Luo F."/>
            <person name="Guo L."/>
            <person name="Lv X."/>
            <person name="Deng C."/>
            <person name="Zhou C."/>
            <person name="Fan Y."/>
            <person name="Li X."/>
            <person name="Huang L."/>
            <person name="Hu Y."/>
            <person name="Liang C."/>
            <person name="Hu X."/>
            <person name="Xu J."/>
            <person name="Yu X."/>
        </authorList>
    </citation>
    <scope>NUCLEOTIDE SEQUENCE [LARGE SCALE GENOMIC DNA]</scope>
    <source>
        <strain evidence="2">Henan</strain>
    </source>
</reference>
<dbReference type="AlphaFoldDB" id="G7YJU3"/>
<sequence>MLRTNVVYKIQCGDCDKHYVGQTGRKLSTRIHEHKLATKRHDQFSLVSAHEDQDGHKFNWSTVHILAQARTQNEREFIEAWHSTEKAINKHIEIDPVYRPLQTKESRNSRKEDHNATQLGNGPIANGPEASQNGRPTNQWNKRHTDHKAANKHD</sequence>
<protein>
    <recommendedName>
        <fullName evidence="4">GIY-YIG domain-containing protein</fullName>
    </recommendedName>
</protein>
<feature type="compositionally biased region" description="Polar residues" evidence="1">
    <location>
        <begin position="129"/>
        <end position="140"/>
    </location>
</feature>
<feature type="region of interest" description="Disordered" evidence="1">
    <location>
        <begin position="98"/>
        <end position="154"/>
    </location>
</feature>
<dbReference type="EMBL" id="DF143447">
    <property type="protein sequence ID" value="GAA53226.1"/>
    <property type="molecule type" value="Genomic_DNA"/>
</dbReference>
<dbReference type="CDD" id="cd10442">
    <property type="entry name" value="GIY-YIG_PLEs"/>
    <property type="match status" value="1"/>
</dbReference>
<evidence type="ECO:0000313" key="2">
    <source>
        <dbReference type="EMBL" id="GAA53226.1"/>
    </source>
</evidence>
<evidence type="ECO:0000313" key="3">
    <source>
        <dbReference type="Proteomes" id="UP000008909"/>
    </source>
</evidence>
<dbReference type="Gene3D" id="3.40.1440.10">
    <property type="entry name" value="GIY-YIG endonuclease"/>
    <property type="match status" value="1"/>
</dbReference>
<dbReference type="Proteomes" id="UP000008909">
    <property type="component" value="Unassembled WGS sequence"/>
</dbReference>
<gene>
    <name evidence="2" type="ORF">CLF_109800</name>
</gene>
<organism evidence="2 3">
    <name type="scientific">Clonorchis sinensis</name>
    <name type="common">Chinese liver fluke</name>
    <dbReference type="NCBI Taxonomy" id="79923"/>
    <lineage>
        <taxon>Eukaryota</taxon>
        <taxon>Metazoa</taxon>
        <taxon>Spiralia</taxon>
        <taxon>Lophotrochozoa</taxon>
        <taxon>Platyhelminthes</taxon>
        <taxon>Trematoda</taxon>
        <taxon>Digenea</taxon>
        <taxon>Opisthorchiida</taxon>
        <taxon>Opisthorchiata</taxon>
        <taxon>Opisthorchiidae</taxon>
        <taxon>Clonorchis</taxon>
    </lineage>
</organism>